<dbReference type="Proteomes" id="UP001196408">
    <property type="component" value="Unassembled WGS sequence"/>
</dbReference>
<dbReference type="RefSeq" id="WP_217747754.1">
    <property type="nucleotide sequence ID" value="NZ_JAHOEB010000038.1"/>
</dbReference>
<comment type="caution">
    <text evidence="2">The sequence shown here is derived from an EMBL/GenBank/DDBJ whole genome shotgun (WGS) entry which is preliminary data.</text>
</comment>
<keyword evidence="5" id="KW-1185">Reference proteome</keyword>
<protein>
    <recommendedName>
        <fullName evidence="6">O-antigen polymerase</fullName>
    </recommendedName>
</protein>
<keyword evidence="1" id="KW-0472">Membrane</keyword>
<evidence type="ECO:0000313" key="4">
    <source>
        <dbReference type="Proteomes" id="UP001196408"/>
    </source>
</evidence>
<organism evidence="2 4">
    <name type="scientific">Catenibacterium mitsuokai</name>
    <dbReference type="NCBI Taxonomy" id="100886"/>
    <lineage>
        <taxon>Bacteria</taxon>
        <taxon>Bacillati</taxon>
        <taxon>Bacillota</taxon>
        <taxon>Erysipelotrichia</taxon>
        <taxon>Erysipelotrichales</taxon>
        <taxon>Coprobacillaceae</taxon>
        <taxon>Catenibacterium</taxon>
    </lineage>
</organism>
<dbReference type="EMBL" id="JAHOEL010000038">
    <property type="protein sequence ID" value="MBV3392978.1"/>
    <property type="molecule type" value="Genomic_DNA"/>
</dbReference>
<feature type="transmembrane region" description="Helical" evidence="1">
    <location>
        <begin position="252"/>
        <end position="274"/>
    </location>
</feature>
<accession>A0AAW4MU02</accession>
<feature type="transmembrane region" description="Helical" evidence="1">
    <location>
        <begin position="173"/>
        <end position="190"/>
    </location>
</feature>
<feature type="transmembrane region" description="Helical" evidence="1">
    <location>
        <begin position="133"/>
        <end position="153"/>
    </location>
</feature>
<dbReference type="AlphaFoldDB" id="A0AAW4MU02"/>
<feature type="transmembrane region" description="Helical" evidence="1">
    <location>
        <begin position="390"/>
        <end position="411"/>
    </location>
</feature>
<name>A0AAW4MU02_9FIRM</name>
<feature type="transmembrane region" description="Helical" evidence="1">
    <location>
        <begin position="351"/>
        <end position="370"/>
    </location>
</feature>
<evidence type="ECO:0000313" key="2">
    <source>
        <dbReference type="EMBL" id="MBV3382954.1"/>
    </source>
</evidence>
<evidence type="ECO:0000256" key="1">
    <source>
        <dbReference type="SAM" id="Phobius"/>
    </source>
</evidence>
<gene>
    <name evidence="2" type="ORF">KSV97_06930</name>
    <name evidence="3" type="ORF">KSW06_06875</name>
</gene>
<feature type="transmembrane region" description="Helical" evidence="1">
    <location>
        <begin position="12"/>
        <end position="29"/>
    </location>
</feature>
<feature type="transmembrane region" description="Helical" evidence="1">
    <location>
        <begin position="221"/>
        <end position="240"/>
    </location>
</feature>
<feature type="transmembrane region" description="Helical" evidence="1">
    <location>
        <begin position="110"/>
        <end position="126"/>
    </location>
</feature>
<sequence>MSNKIKTFIQKLTTTQMGLVVLAIYYFILFLDSTTLSFSFSKVTTLCKLLRYVCYVYFLFVICRKLRTLDLKSYINKIENFDKKQYFVAGVVLLALFSIVMNLLLTKNKAWVFLLFTLIYASCFDFEDVLNTIFSAQFISLILITTLSSFGLMHDYVNMRADGTMRHSLGFGYPTYLSQFVLFMILYYSYKKNFKISPEKLGLYQLLIVFSYFLTDSRTEMLISECILIGIFMNSVGILDKFKNVVEFFKKAYATCFPLFPIGSYILVMLYGFIFNTMNVNSIIFKVAQKFNHIFSNRLYQTFYDFKRYGLSLFGSNIDLVGYFLTKENEGTIIRSNFIDNEYMRILFENGWIFFIAFFAIISIVIWHLYKTKKDGLLFISFVITTSSLINPRLFTITVSVISFMIIPVLYDLLFNQGGHLNE</sequence>
<evidence type="ECO:0000313" key="3">
    <source>
        <dbReference type="EMBL" id="MBV3392978.1"/>
    </source>
</evidence>
<evidence type="ECO:0008006" key="6">
    <source>
        <dbReference type="Google" id="ProtNLM"/>
    </source>
</evidence>
<reference evidence="2 5" key="1">
    <citation type="submission" date="2021-06" db="EMBL/GenBank/DDBJ databases">
        <title>Collection of gut derived symbiotic bacterial strains cultured from healthy donors.</title>
        <authorList>
            <person name="Lin H."/>
            <person name="Littmann E."/>
            <person name="Pamer E.G."/>
        </authorList>
    </citation>
    <scope>NUCLEOTIDE SEQUENCE</scope>
    <source>
        <strain evidence="3 5">MSK.21.70</strain>
        <strain evidence="2">MSK.21.82</strain>
    </source>
</reference>
<feature type="transmembrane region" description="Helical" evidence="1">
    <location>
        <begin position="49"/>
        <end position="66"/>
    </location>
</feature>
<keyword evidence="1" id="KW-1133">Transmembrane helix</keyword>
<dbReference type="EMBL" id="JAHOEF010000039">
    <property type="protein sequence ID" value="MBV3382954.1"/>
    <property type="molecule type" value="Genomic_DNA"/>
</dbReference>
<keyword evidence="1" id="KW-0812">Transmembrane</keyword>
<feature type="transmembrane region" description="Helical" evidence="1">
    <location>
        <begin position="86"/>
        <end position="104"/>
    </location>
</feature>
<proteinExistence type="predicted"/>
<evidence type="ECO:0000313" key="5">
    <source>
        <dbReference type="Proteomes" id="UP001197492"/>
    </source>
</evidence>
<dbReference type="Proteomes" id="UP001197492">
    <property type="component" value="Unassembled WGS sequence"/>
</dbReference>